<dbReference type="OrthoDB" id="3288457at2"/>
<dbReference type="InterPro" id="IPR003594">
    <property type="entry name" value="HATPase_dom"/>
</dbReference>
<evidence type="ECO:0000256" key="5">
    <source>
        <dbReference type="ARBA" id="ARBA00022741"/>
    </source>
</evidence>
<dbReference type="Pfam" id="PF02518">
    <property type="entry name" value="HATPase_c"/>
    <property type="match status" value="1"/>
</dbReference>
<dbReference type="Gene3D" id="1.20.5.1930">
    <property type="match status" value="1"/>
</dbReference>
<keyword evidence="8" id="KW-0902">Two-component regulatory system</keyword>
<keyword evidence="6" id="KW-0418">Kinase</keyword>
<comment type="caution">
    <text evidence="11">The sequence shown here is derived from an EMBL/GenBank/DDBJ whole genome shotgun (WGS) entry which is preliminary data.</text>
</comment>
<dbReference type="PANTHER" id="PTHR24421:SF10">
    <property type="entry name" value="NITRATE_NITRITE SENSOR PROTEIN NARQ"/>
    <property type="match status" value="1"/>
</dbReference>
<protein>
    <recommendedName>
        <fullName evidence="2">histidine kinase</fullName>
        <ecNumber evidence="2">2.7.13.3</ecNumber>
    </recommendedName>
</protein>
<dbReference type="Proteomes" id="UP000334990">
    <property type="component" value="Unassembled WGS sequence"/>
</dbReference>
<keyword evidence="4" id="KW-0808">Transferase</keyword>
<keyword evidence="7" id="KW-0067">ATP-binding</keyword>
<gene>
    <name evidence="11" type="ORF">Acor_35740</name>
</gene>
<evidence type="ECO:0000256" key="3">
    <source>
        <dbReference type="ARBA" id="ARBA00022553"/>
    </source>
</evidence>
<dbReference type="EC" id="2.7.13.3" evidence="2"/>
<evidence type="ECO:0000256" key="4">
    <source>
        <dbReference type="ARBA" id="ARBA00022679"/>
    </source>
</evidence>
<proteinExistence type="predicted"/>
<dbReference type="Gene3D" id="3.30.565.10">
    <property type="entry name" value="Histidine kinase-like ATPase, C-terminal domain"/>
    <property type="match status" value="1"/>
</dbReference>
<evidence type="ECO:0000259" key="10">
    <source>
        <dbReference type="Pfam" id="PF07730"/>
    </source>
</evidence>
<dbReference type="SUPFAM" id="SSF55874">
    <property type="entry name" value="ATPase domain of HSP90 chaperone/DNA topoisomerase II/histidine kinase"/>
    <property type="match status" value="1"/>
</dbReference>
<dbReference type="EMBL" id="BLAD01000051">
    <property type="protein sequence ID" value="GES01510.1"/>
    <property type="molecule type" value="Genomic_DNA"/>
</dbReference>
<evidence type="ECO:0000256" key="2">
    <source>
        <dbReference type="ARBA" id="ARBA00012438"/>
    </source>
</evidence>
<evidence type="ECO:0000313" key="12">
    <source>
        <dbReference type="Proteomes" id="UP000334990"/>
    </source>
</evidence>
<keyword evidence="12" id="KW-1185">Reference proteome</keyword>
<dbReference type="GO" id="GO:0005524">
    <property type="term" value="F:ATP binding"/>
    <property type="evidence" value="ECO:0007669"/>
    <property type="project" value="UniProtKB-KW"/>
</dbReference>
<reference evidence="11 12" key="1">
    <citation type="submission" date="2019-10" db="EMBL/GenBank/DDBJ databases">
        <title>Whole genome shotgun sequence of Acrocarpospora corrugata NBRC 13972.</title>
        <authorList>
            <person name="Ichikawa N."/>
            <person name="Kimura A."/>
            <person name="Kitahashi Y."/>
            <person name="Komaki H."/>
            <person name="Oguchi A."/>
        </authorList>
    </citation>
    <scope>NUCLEOTIDE SEQUENCE [LARGE SCALE GENOMIC DNA]</scope>
    <source>
        <strain evidence="11 12">NBRC 13972</strain>
    </source>
</reference>
<evidence type="ECO:0000313" key="11">
    <source>
        <dbReference type="EMBL" id="GES01510.1"/>
    </source>
</evidence>
<feature type="domain" description="Histidine kinase/HSP90-like ATPase" evidence="9">
    <location>
        <begin position="325"/>
        <end position="412"/>
    </location>
</feature>
<feature type="domain" description="Signal transduction histidine kinase subgroup 3 dimerisation and phosphoacceptor" evidence="10">
    <location>
        <begin position="215"/>
        <end position="280"/>
    </location>
</feature>
<dbReference type="PANTHER" id="PTHR24421">
    <property type="entry name" value="NITRATE/NITRITE SENSOR PROTEIN NARX-RELATED"/>
    <property type="match status" value="1"/>
</dbReference>
<evidence type="ECO:0000256" key="8">
    <source>
        <dbReference type="ARBA" id="ARBA00023012"/>
    </source>
</evidence>
<dbReference type="GO" id="GO:0000155">
    <property type="term" value="F:phosphorelay sensor kinase activity"/>
    <property type="evidence" value="ECO:0007669"/>
    <property type="project" value="InterPro"/>
</dbReference>
<keyword evidence="5" id="KW-0547">Nucleotide-binding</keyword>
<sequence length="415" mass="43532">MILNQLVRLPRGLLDALALGRPDPGPPVKPWRAFATDAGLFLILFYFTFAILLADEVSVPDGGRFSIMGGDLVREWTSSSERVHDGLLALAAFAAASPLLLRRWPLWAWRYATVAAVPAAPIVLQVGWAPLTPGAVVAYVICLYTVATRCPGPTSAGVGILSAVAILFVPENVELMVSGPPVVAGVLALGYNVRRRRQASGELAVEHDARALLAERARIARELHDVIAHHVSVIAIQAEAVPLQAGGDRDRLEAGLAGIRELSLEALREMRRVLGVLRDEGGGLDTAPQPGLDRLAELAANARSAGLTVTLTGEVPEVPPAVGLSAYRIVQESLSNAMRHAPGSWVRVEVSRSATELTVVVANGCGSRTGLGSGEGQGLIGMRERAAMLGGSLSAGPAPGGGYLVEATLPLTEEP</sequence>
<evidence type="ECO:0000256" key="6">
    <source>
        <dbReference type="ARBA" id="ARBA00022777"/>
    </source>
</evidence>
<dbReference type="CDD" id="cd16917">
    <property type="entry name" value="HATPase_UhpB-NarQ-NarX-like"/>
    <property type="match status" value="1"/>
</dbReference>
<name>A0A5M3VZY6_9ACTN</name>
<dbReference type="InterPro" id="IPR050482">
    <property type="entry name" value="Sensor_HK_TwoCompSys"/>
</dbReference>
<dbReference type="Pfam" id="PF07730">
    <property type="entry name" value="HisKA_3"/>
    <property type="match status" value="1"/>
</dbReference>
<dbReference type="GO" id="GO:0046983">
    <property type="term" value="F:protein dimerization activity"/>
    <property type="evidence" value="ECO:0007669"/>
    <property type="project" value="InterPro"/>
</dbReference>
<evidence type="ECO:0000256" key="7">
    <source>
        <dbReference type="ARBA" id="ARBA00022840"/>
    </source>
</evidence>
<accession>A0A5M3VZY6</accession>
<dbReference type="AlphaFoldDB" id="A0A5M3VZY6"/>
<evidence type="ECO:0000259" key="9">
    <source>
        <dbReference type="Pfam" id="PF02518"/>
    </source>
</evidence>
<dbReference type="InterPro" id="IPR036890">
    <property type="entry name" value="HATPase_C_sf"/>
</dbReference>
<evidence type="ECO:0000256" key="1">
    <source>
        <dbReference type="ARBA" id="ARBA00000085"/>
    </source>
</evidence>
<comment type="catalytic activity">
    <reaction evidence="1">
        <text>ATP + protein L-histidine = ADP + protein N-phospho-L-histidine.</text>
        <dbReference type="EC" id="2.7.13.3"/>
    </reaction>
</comment>
<dbReference type="RefSeq" id="WP_155337793.1">
    <property type="nucleotide sequence ID" value="NZ_BAAABN010000042.1"/>
</dbReference>
<organism evidence="11 12">
    <name type="scientific">Acrocarpospora corrugata</name>
    <dbReference type="NCBI Taxonomy" id="35763"/>
    <lineage>
        <taxon>Bacteria</taxon>
        <taxon>Bacillati</taxon>
        <taxon>Actinomycetota</taxon>
        <taxon>Actinomycetes</taxon>
        <taxon>Streptosporangiales</taxon>
        <taxon>Streptosporangiaceae</taxon>
        <taxon>Acrocarpospora</taxon>
    </lineage>
</organism>
<keyword evidence="3" id="KW-0597">Phosphoprotein</keyword>
<dbReference type="InterPro" id="IPR011712">
    <property type="entry name" value="Sig_transdc_His_kin_sub3_dim/P"/>
</dbReference>
<dbReference type="GO" id="GO:0016020">
    <property type="term" value="C:membrane"/>
    <property type="evidence" value="ECO:0007669"/>
    <property type="project" value="InterPro"/>
</dbReference>